<accession>A0ABT9P7G7</accession>
<gene>
    <name evidence="2" type="ORF">J2S57_004386</name>
</gene>
<dbReference type="PROSITE" id="PS50987">
    <property type="entry name" value="HTH_ARSR_2"/>
    <property type="match status" value="1"/>
</dbReference>
<proteinExistence type="predicted"/>
<reference evidence="2 3" key="1">
    <citation type="submission" date="2023-07" db="EMBL/GenBank/DDBJ databases">
        <title>Sequencing the genomes of 1000 actinobacteria strains.</title>
        <authorList>
            <person name="Klenk H.-P."/>
        </authorList>
    </citation>
    <scope>NUCLEOTIDE SEQUENCE [LARGE SCALE GENOMIC DNA]</scope>
    <source>
        <strain evidence="2 3">DSM 44388</strain>
    </source>
</reference>
<dbReference type="SMART" id="SM00418">
    <property type="entry name" value="HTH_ARSR"/>
    <property type="match status" value="1"/>
</dbReference>
<dbReference type="CDD" id="cd00090">
    <property type="entry name" value="HTH_ARSR"/>
    <property type="match status" value="1"/>
</dbReference>
<dbReference type="PRINTS" id="PR00778">
    <property type="entry name" value="HTHARSR"/>
</dbReference>
<dbReference type="InterPro" id="IPR011991">
    <property type="entry name" value="ArsR-like_HTH"/>
</dbReference>
<dbReference type="Pfam" id="PF12840">
    <property type="entry name" value="HTH_20"/>
    <property type="match status" value="1"/>
</dbReference>
<sequence>MSSTYTHPDVAELTLPSVLFALSDPVRLEIVGQLAAWQAGEVPLVCASVGPEMPKSTRSHHLKVLREAGVTRSVQSGRERQLSLRREDLDARWPGLLTAVLSGVSEPIEA</sequence>
<dbReference type="Proteomes" id="UP001235712">
    <property type="component" value="Unassembled WGS sequence"/>
</dbReference>
<dbReference type="InterPro" id="IPR036390">
    <property type="entry name" value="WH_DNA-bd_sf"/>
</dbReference>
<evidence type="ECO:0000313" key="3">
    <source>
        <dbReference type="Proteomes" id="UP001235712"/>
    </source>
</evidence>
<dbReference type="InterPro" id="IPR001845">
    <property type="entry name" value="HTH_ArsR_DNA-bd_dom"/>
</dbReference>
<evidence type="ECO:0000313" key="2">
    <source>
        <dbReference type="EMBL" id="MDP9828637.1"/>
    </source>
</evidence>
<protein>
    <submittedName>
        <fullName evidence="2">DNA-binding transcriptional ArsR family regulator</fullName>
    </submittedName>
</protein>
<keyword evidence="2" id="KW-0238">DNA-binding</keyword>
<evidence type="ECO:0000259" key="1">
    <source>
        <dbReference type="PROSITE" id="PS50987"/>
    </source>
</evidence>
<dbReference type="RefSeq" id="WP_307246015.1">
    <property type="nucleotide sequence ID" value="NZ_JAUSQZ010000001.1"/>
</dbReference>
<dbReference type="SUPFAM" id="SSF46785">
    <property type="entry name" value="Winged helix' DNA-binding domain"/>
    <property type="match status" value="1"/>
</dbReference>
<dbReference type="InterPro" id="IPR036388">
    <property type="entry name" value="WH-like_DNA-bd_sf"/>
</dbReference>
<comment type="caution">
    <text evidence="2">The sequence shown here is derived from an EMBL/GenBank/DDBJ whole genome shotgun (WGS) entry which is preliminary data.</text>
</comment>
<feature type="domain" description="HTH arsR-type" evidence="1">
    <location>
        <begin position="7"/>
        <end position="104"/>
    </location>
</feature>
<organism evidence="2 3">
    <name type="scientific">Kineosporia succinea</name>
    <dbReference type="NCBI Taxonomy" id="84632"/>
    <lineage>
        <taxon>Bacteria</taxon>
        <taxon>Bacillati</taxon>
        <taxon>Actinomycetota</taxon>
        <taxon>Actinomycetes</taxon>
        <taxon>Kineosporiales</taxon>
        <taxon>Kineosporiaceae</taxon>
        <taxon>Kineosporia</taxon>
    </lineage>
</organism>
<name>A0ABT9P7G7_9ACTN</name>
<dbReference type="Gene3D" id="1.10.10.10">
    <property type="entry name" value="Winged helix-like DNA-binding domain superfamily/Winged helix DNA-binding domain"/>
    <property type="match status" value="1"/>
</dbReference>
<dbReference type="EMBL" id="JAUSQZ010000001">
    <property type="protein sequence ID" value="MDP9828637.1"/>
    <property type="molecule type" value="Genomic_DNA"/>
</dbReference>
<keyword evidence="3" id="KW-1185">Reference proteome</keyword>
<dbReference type="GO" id="GO:0003677">
    <property type="term" value="F:DNA binding"/>
    <property type="evidence" value="ECO:0007669"/>
    <property type="project" value="UniProtKB-KW"/>
</dbReference>